<evidence type="ECO:0008006" key="3">
    <source>
        <dbReference type="Google" id="ProtNLM"/>
    </source>
</evidence>
<protein>
    <recommendedName>
        <fullName evidence="3">Helitron helicase-like domain-containing protein</fullName>
    </recommendedName>
</protein>
<sequence>MQLFNAIFLGTFACCSDGKVDLSEDYKRLQDRPPFLRELLDHNHLAGKMYLEKDLALNRVFAFGTLHTNSEAVPGGPQVCKLNGELSMNYSDLLPPAGKTPRFAQAYVVTAATAADHRRAQAFPHMKSRKNLATAQDLIQKIEDILRLTHPYAGLFKTAHDKWKEAEQKAKDENAVIPKFQLTLLNNREAREARIVDPAIHPHRTDIPQGVEHVGMIWISAEGTPPEYSGIRLEGREGNIVTIGGHNINAVTFPTFFPLLNPRGILGYRFGIPLKGVTLESSTQDELLQDCADDEERNPEDAEDGDNQFDNMMTQEVRGCAGRPPRKGKRQCVSYRQHTRFLMHPREGSIKDPHWLFSHEQLAEYYLIVVNNQIERYEMDYRKKVQERTNLRSALSADLIAGLEKGLGPKETLGRVYLAPNSWKGSRAYMQKKYAALKTIVDHLGGRISWYV</sequence>
<organism evidence="1 2">
    <name type="scientific">Steinernema carpocapsae</name>
    <name type="common">Entomopathogenic nematode</name>
    <dbReference type="NCBI Taxonomy" id="34508"/>
    <lineage>
        <taxon>Eukaryota</taxon>
        <taxon>Metazoa</taxon>
        <taxon>Ecdysozoa</taxon>
        <taxon>Nematoda</taxon>
        <taxon>Chromadorea</taxon>
        <taxon>Rhabditida</taxon>
        <taxon>Tylenchina</taxon>
        <taxon>Panagrolaimomorpha</taxon>
        <taxon>Strongyloidoidea</taxon>
        <taxon>Steinernematidae</taxon>
        <taxon>Steinernema</taxon>
    </lineage>
</organism>
<reference evidence="1 2" key="2">
    <citation type="journal article" date="2019" name="G3 (Bethesda)">
        <title>Hybrid Assembly of the Genome of the Entomopathogenic Nematode Steinernema carpocapsae Identifies the X-Chromosome.</title>
        <authorList>
            <person name="Serra L."/>
            <person name="Macchietto M."/>
            <person name="Macias-Munoz A."/>
            <person name="McGill C.J."/>
            <person name="Rodriguez I.M."/>
            <person name="Rodriguez B."/>
            <person name="Murad R."/>
            <person name="Mortazavi A."/>
        </authorList>
    </citation>
    <scope>NUCLEOTIDE SEQUENCE [LARGE SCALE GENOMIC DNA]</scope>
    <source>
        <strain evidence="1 2">ALL</strain>
    </source>
</reference>
<reference evidence="1 2" key="1">
    <citation type="journal article" date="2015" name="Genome Biol.">
        <title>Comparative genomics of Steinernema reveals deeply conserved gene regulatory networks.</title>
        <authorList>
            <person name="Dillman A.R."/>
            <person name="Macchietto M."/>
            <person name="Porter C.F."/>
            <person name="Rogers A."/>
            <person name="Williams B."/>
            <person name="Antoshechkin I."/>
            <person name="Lee M.M."/>
            <person name="Goodwin Z."/>
            <person name="Lu X."/>
            <person name="Lewis E.E."/>
            <person name="Goodrich-Blair H."/>
            <person name="Stock S.P."/>
            <person name="Adams B.J."/>
            <person name="Sternberg P.W."/>
            <person name="Mortazavi A."/>
        </authorList>
    </citation>
    <scope>NUCLEOTIDE SEQUENCE [LARGE SCALE GENOMIC DNA]</scope>
    <source>
        <strain evidence="1 2">ALL</strain>
    </source>
</reference>
<dbReference type="STRING" id="34508.A0A4U5MJD3"/>
<name>A0A4U5MJD3_STECR</name>
<evidence type="ECO:0000313" key="1">
    <source>
        <dbReference type="EMBL" id="TKR69478.1"/>
    </source>
</evidence>
<keyword evidence="2" id="KW-1185">Reference proteome</keyword>
<accession>A0A4U5MJD3</accession>
<evidence type="ECO:0000313" key="2">
    <source>
        <dbReference type="Proteomes" id="UP000298663"/>
    </source>
</evidence>
<gene>
    <name evidence="1" type="ORF">L596_021633</name>
</gene>
<comment type="caution">
    <text evidence="1">The sequence shown here is derived from an EMBL/GenBank/DDBJ whole genome shotgun (WGS) entry which is preliminary data.</text>
</comment>
<proteinExistence type="predicted"/>
<dbReference type="AlphaFoldDB" id="A0A4U5MJD3"/>
<dbReference type="PANTHER" id="PTHR45786">
    <property type="entry name" value="DNA BINDING PROTEIN-LIKE"/>
    <property type="match status" value="1"/>
</dbReference>
<dbReference type="Proteomes" id="UP000298663">
    <property type="component" value="Unassembled WGS sequence"/>
</dbReference>
<dbReference type="PANTHER" id="PTHR45786:SF74">
    <property type="entry name" value="ATP-DEPENDENT DNA HELICASE"/>
    <property type="match status" value="1"/>
</dbReference>
<dbReference type="OrthoDB" id="3366231at2759"/>
<dbReference type="EMBL" id="AZBU02000007">
    <property type="protein sequence ID" value="TKR69478.1"/>
    <property type="molecule type" value="Genomic_DNA"/>
</dbReference>